<feature type="transmembrane region" description="Helical" evidence="1">
    <location>
        <begin position="20"/>
        <end position="38"/>
    </location>
</feature>
<dbReference type="EMBL" id="JAEPRJ010000001">
    <property type="protein sequence ID" value="MBK5898546.1"/>
    <property type="molecule type" value="Genomic_DNA"/>
</dbReference>
<keyword evidence="1" id="KW-0472">Membrane</keyword>
<feature type="transmembrane region" description="Helical" evidence="1">
    <location>
        <begin position="50"/>
        <end position="72"/>
    </location>
</feature>
<feature type="transmembrane region" description="Helical" evidence="1">
    <location>
        <begin position="210"/>
        <end position="233"/>
    </location>
</feature>
<organism evidence="2 3">
    <name type="scientific">Catonella massiliensis</name>
    <dbReference type="NCBI Taxonomy" id="2799636"/>
    <lineage>
        <taxon>Bacteria</taxon>
        <taxon>Bacillati</taxon>
        <taxon>Bacillota</taxon>
        <taxon>Clostridia</taxon>
        <taxon>Lachnospirales</taxon>
        <taxon>Lachnospiraceae</taxon>
        <taxon>Catonella</taxon>
    </lineage>
</organism>
<dbReference type="CDD" id="cd21503">
    <property type="entry name" value="ABC-2_lan_permease"/>
    <property type="match status" value="1"/>
</dbReference>
<dbReference type="Proteomes" id="UP000604730">
    <property type="component" value="Unassembled WGS sequence"/>
</dbReference>
<feature type="transmembrane region" description="Helical" evidence="1">
    <location>
        <begin position="127"/>
        <end position="149"/>
    </location>
</feature>
<dbReference type="RefSeq" id="WP_208429958.1">
    <property type="nucleotide sequence ID" value="NZ_JAEPRJ010000001.1"/>
</dbReference>
<protein>
    <submittedName>
        <fullName evidence="2">Lantibiotic ABC transporter permease</fullName>
    </submittedName>
</protein>
<name>A0ABS1J321_9FIRM</name>
<evidence type="ECO:0000256" key="1">
    <source>
        <dbReference type="SAM" id="Phobius"/>
    </source>
</evidence>
<reference evidence="2 3" key="1">
    <citation type="submission" date="2021-01" db="EMBL/GenBank/DDBJ databases">
        <title>Isolation and description of Catonella massiliensis sp. nov., a novel Catonella species, isolated from a stable periodontitis subject.</title>
        <authorList>
            <person name="Antezack A."/>
            <person name="Boxberger M."/>
            <person name="La Scola B."/>
            <person name="Monnet-Corti V."/>
        </authorList>
    </citation>
    <scope>NUCLEOTIDE SEQUENCE [LARGE SCALE GENOMIC DNA]</scope>
    <source>
        <strain evidence="2 3">Marseille-Q4567</strain>
    </source>
</reference>
<feature type="transmembrane region" description="Helical" evidence="1">
    <location>
        <begin position="183"/>
        <end position="201"/>
    </location>
</feature>
<keyword evidence="3" id="KW-1185">Reference proteome</keyword>
<keyword evidence="1" id="KW-0812">Transmembrane</keyword>
<feature type="transmembrane region" description="Helical" evidence="1">
    <location>
        <begin position="93"/>
        <end position="121"/>
    </location>
</feature>
<comment type="caution">
    <text evidence="2">The sequence shown here is derived from an EMBL/GenBank/DDBJ whole genome shotgun (WGS) entry which is preliminary data.</text>
</comment>
<evidence type="ECO:0000313" key="2">
    <source>
        <dbReference type="EMBL" id="MBK5898546.1"/>
    </source>
</evidence>
<evidence type="ECO:0000313" key="3">
    <source>
        <dbReference type="Proteomes" id="UP000604730"/>
    </source>
</evidence>
<sequence length="243" mass="27538">MLNILVSYFKRTKRTPVRVVVFLCPLLFSFIFTAYLQTSALLRGKEITSFYAVFTILACFSISFFVPMLYDIDKKAGNYANDLRCGIGRIKLFLTRFFFILLLVVAIELVASLPLLTFLLLRGITVSSIHFILCASICPVTFMCLIPIYQFVSLKYSYSGSILVGAISTLTAILLGTTDLGAGIWYFCPFVYPVKLIFGYIRRQFTPTEVLLFLALALFIALVALPLLCFWYNNWDGTTKMEE</sequence>
<feature type="transmembrane region" description="Helical" evidence="1">
    <location>
        <begin position="156"/>
        <end position="177"/>
    </location>
</feature>
<keyword evidence="1" id="KW-1133">Transmembrane helix</keyword>
<proteinExistence type="predicted"/>
<accession>A0ABS1J321</accession>
<gene>
    <name evidence="2" type="ORF">JJN12_12260</name>
</gene>